<sequence>MSVFFLTIQQSDSTATELFVTTQFHEYLTSVEGNNDDHIVKLSSTAQILWMDRRFPGKPLLGFSHKRRWDRSLTTCTVTTSKGVHTLLTSRKNSAITIYDVGRSQDGLVHSYGLPYTLSAGGEDIPFWGQAILQVPESVPSLFRLSQRGSIHRIDIVIDNMRIHDTEWSPEVHNLDKVSNTLKPDLGPLDRMECSEADLDSLYNEDATREEEAAEKTYELMEVIPSFWQRTDAIPEHVLTLYDVVFRSGQEPMSGSRADFLTESAFNSTRGYRALAQSRFPIKELKTKTVWCHNISSTMEVLDSTVSGDIHEISERLQHFDLSIAEENPTQTRIRKHENKACEQLALDLTLSKDIFAARTFAALPPSREELETLTQALSIGNDGPAAHFHYLNPMKRHYYDKEGQEEHFSIPLGVRILLKDWEAGADPEEVAYRYSGKAEQLKEKPKPTDNVRAFSTPQPVTRPKMYQPYEIQSQPSVLRPPTVMTASGKPSMTFQVDSQGSELERQTQDLIASTQILPGPFGARPNPNAVKKKAGKKRMGGF</sequence>
<dbReference type="AlphaFoldDB" id="A0A4S8LIL2"/>
<dbReference type="EMBL" id="ML179410">
    <property type="protein sequence ID" value="THU88428.1"/>
    <property type="molecule type" value="Genomic_DNA"/>
</dbReference>
<accession>A0A4S8LIL2</accession>
<evidence type="ECO:0000313" key="4">
    <source>
        <dbReference type="Proteomes" id="UP000297245"/>
    </source>
</evidence>
<organism evidence="3 4">
    <name type="scientific">Dendrothele bispora (strain CBS 962.96)</name>
    <dbReference type="NCBI Taxonomy" id="1314807"/>
    <lineage>
        <taxon>Eukaryota</taxon>
        <taxon>Fungi</taxon>
        <taxon>Dikarya</taxon>
        <taxon>Basidiomycota</taxon>
        <taxon>Agaricomycotina</taxon>
        <taxon>Agaricomycetes</taxon>
        <taxon>Agaricomycetidae</taxon>
        <taxon>Agaricales</taxon>
        <taxon>Agaricales incertae sedis</taxon>
        <taxon>Dendrothele</taxon>
    </lineage>
</organism>
<dbReference type="PANTHER" id="PTHR28221">
    <property type="entry name" value="RNA POLYMERASE I-SPECIFIC TRANSCRIPTION INITIATION FACTOR RRN6"/>
    <property type="match status" value="1"/>
</dbReference>
<dbReference type="InterPro" id="IPR019350">
    <property type="entry name" value="RNA_pol_I-sp_TIF_RRN6-like"/>
</dbReference>
<dbReference type="Proteomes" id="UP000297245">
    <property type="component" value="Unassembled WGS sequence"/>
</dbReference>
<evidence type="ECO:0000313" key="2">
    <source>
        <dbReference type="EMBL" id="THU87262.1"/>
    </source>
</evidence>
<dbReference type="PANTHER" id="PTHR28221:SF2">
    <property type="entry name" value="RNA POLYMERASE I-SPECIFIC TRANSCRIPTION INITIATION FACTOR RRN6"/>
    <property type="match status" value="1"/>
</dbReference>
<evidence type="ECO:0008006" key="5">
    <source>
        <dbReference type="Google" id="ProtNLM"/>
    </source>
</evidence>
<dbReference type="EMBL" id="ML179458">
    <property type="protein sequence ID" value="THU87262.1"/>
    <property type="molecule type" value="Genomic_DNA"/>
</dbReference>
<gene>
    <name evidence="3" type="ORF">K435DRAFT_679866</name>
    <name evidence="2" type="ORF">K435DRAFT_681982</name>
</gene>
<feature type="region of interest" description="Disordered" evidence="1">
    <location>
        <begin position="517"/>
        <end position="543"/>
    </location>
</feature>
<evidence type="ECO:0000256" key="1">
    <source>
        <dbReference type="SAM" id="MobiDB-lite"/>
    </source>
</evidence>
<name>A0A4S8LIL2_DENBC</name>
<proteinExistence type="predicted"/>
<reference evidence="3 4" key="1">
    <citation type="journal article" date="2019" name="Nat. Ecol. Evol.">
        <title>Megaphylogeny resolves global patterns of mushroom evolution.</title>
        <authorList>
            <person name="Varga T."/>
            <person name="Krizsan K."/>
            <person name="Foldi C."/>
            <person name="Dima B."/>
            <person name="Sanchez-Garcia M."/>
            <person name="Sanchez-Ramirez S."/>
            <person name="Szollosi G.J."/>
            <person name="Szarkandi J.G."/>
            <person name="Papp V."/>
            <person name="Albert L."/>
            <person name="Andreopoulos W."/>
            <person name="Angelini C."/>
            <person name="Antonin V."/>
            <person name="Barry K.W."/>
            <person name="Bougher N.L."/>
            <person name="Buchanan P."/>
            <person name="Buyck B."/>
            <person name="Bense V."/>
            <person name="Catcheside P."/>
            <person name="Chovatia M."/>
            <person name="Cooper J."/>
            <person name="Damon W."/>
            <person name="Desjardin D."/>
            <person name="Finy P."/>
            <person name="Geml J."/>
            <person name="Haridas S."/>
            <person name="Hughes K."/>
            <person name="Justo A."/>
            <person name="Karasinski D."/>
            <person name="Kautmanova I."/>
            <person name="Kiss B."/>
            <person name="Kocsube S."/>
            <person name="Kotiranta H."/>
            <person name="LaButti K.M."/>
            <person name="Lechner B.E."/>
            <person name="Liimatainen K."/>
            <person name="Lipzen A."/>
            <person name="Lukacs Z."/>
            <person name="Mihaltcheva S."/>
            <person name="Morgado L.N."/>
            <person name="Niskanen T."/>
            <person name="Noordeloos M.E."/>
            <person name="Ohm R.A."/>
            <person name="Ortiz-Santana B."/>
            <person name="Ovrebo C."/>
            <person name="Racz N."/>
            <person name="Riley R."/>
            <person name="Savchenko A."/>
            <person name="Shiryaev A."/>
            <person name="Soop K."/>
            <person name="Spirin V."/>
            <person name="Szebenyi C."/>
            <person name="Tomsovsky M."/>
            <person name="Tulloss R.E."/>
            <person name="Uehling J."/>
            <person name="Grigoriev I.V."/>
            <person name="Vagvolgyi C."/>
            <person name="Papp T."/>
            <person name="Martin F.M."/>
            <person name="Miettinen O."/>
            <person name="Hibbett D.S."/>
            <person name="Nagy L.G."/>
        </authorList>
    </citation>
    <scope>NUCLEOTIDE SEQUENCE [LARGE SCALE GENOMIC DNA]</scope>
    <source>
        <strain evidence="3 4">CBS 962.96</strain>
    </source>
</reference>
<dbReference type="OrthoDB" id="2382881at2759"/>
<protein>
    <recommendedName>
        <fullName evidence="5">NUC153 domain-containing protein</fullName>
    </recommendedName>
</protein>
<evidence type="ECO:0000313" key="3">
    <source>
        <dbReference type="EMBL" id="THU88428.1"/>
    </source>
</evidence>
<keyword evidence="4" id="KW-1185">Reference proteome</keyword>
<feature type="compositionally biased region" description="Basic residues" evidence="1">
    <location>
        <begin position="531"/>
        <end position="543"/>
    </location>
</feature>